<keyword evidence="3" id="KW-1185">Reference proteome</keyword>
<dbReference type="AlphaFoldDB" id="Q22GZ2"/>
<dbReference type="HOGENOM" id="CLU_652982_0_0_1"/>
<sequence length="454" mass="54576">MGSFNYLQLQEEKLKIIKFCQFIDLFIGYQLRLNSSRMNIDKFTKEAQNAIESEQEEEEKIYLQLETMDQIYNLLPKRIRKEERQFKQDRFNLYNMAQQESMVEANLKNMKPFKIEDLIFPGEEFLIQQCNVEQGFSNKVISLPQGINDQNLIKMKFNPNIPYEIQNYYNIIYKPDENLDYFFEEEQKNVDYTQKHLLKLKPKQDQEYLYSLAKQERLRKFNVKATNEYYLYTDIPPTQEDIEKRAQILAKLFCKYNLKETQEKIRKRDEEKIKIKHHQQIQMSIINKVLKNEDITKEDINKASTQISNIDQDVAALIREQKRQEKLAKQLANQPPPAEEKDNKETEEGQETKQGIQIQIQRSEQFRQQINLNNIGASQIPYSQDFEDQIKIHKQKIFDYYNNKIMKYYNQGKLQKALELKKDQEQKKKDFENSSNPEVLLRSLLFIRQTKQIY</sequence>
<organism evidence="2 3">
    <name type="scientific">Tetrahymena thermophila (strain SB210)</name>
    <dbReference type="NCBI Taxonomy" id="312017"/>
    <lineage>
        <taxon>Eukaryota</taxon>
        <taxon>Sar</taxon>
        <taxon>Alveolata</taxon>
        <taxon>Ciliophora</taxon>
        <taxon>Intramacronucleata</taxon>
        <taxon>Oligohymenophorea</taxon>
        <taxon>Hymenostomatida</taxon>
        <taxon>Tetrahymenina</taxon>
        <taxon>Tetrahymenidae</taxon>
        <taxon>Tetrahymena</taxon>
    </lineage>
</organism>
<feature type="region of interest" description="Disordered" evidence="1">
    <location>
        <begin position="325"/>
        <end position="355"/>
    </location>
</feature>
<accession>Q22GZ2</accession>
<evidence type="ECO:0000313" key="2">
    <source>
        <dbReference type="EMBL" id="EAR84532.2"/>
    </source>
</evidence>
<dbReference type="Proteomes" id="UP000009168">
    <property type="component" value="Unassembled WGS sequence"/>
</dbReference>
<evidence type="ECO:0000256" key="1">
    <source>
        <dbReference type="SAM" id="MobiDB-lite"/>
    </source>
</evidence>
<dbReference type="InParanoid" id="Q22GZ2"/>
<proteinExistence type="predicted"/>
<dbReference type="KEGG" id="tet:TTHERM_00655600"/>
<reference evidence="3" key="1">
    <citation type="journal article" date="2006" name="PLoS Biol.">
        <title>Macronuclear genome sequence of the ciliate Tetrahymena thermophila, a model eukaryote.</title>
        <authorList>
            <person name="Eisen J.A."/>
            <person name="Coyne R.S."/>
            <person name="Wu M."/>
            <person name="Wu D."/>
            <person name="Thiagarajan M."/>
            <person name="Wortman J.R."/>
            <person name="Badger J.H."/>
            <person name="Ren Q."/>
            <person name="Amedeo P."/>
            <person name="Jones K.M."/>
            <person name="Tallon L.J."/>
            <person name="Delcher A.L."/>
            <person name="Salzberg S.L."/>
            <person name="Silva J.C."/>
            <person name="Haas B.J."/>
            <person name="Majoros W.H."/>
            <person name="Farzad M."/>
            <person name="Carlton J.M."/>
            <person name="Smith R.K. Jr."/>
            <person name="Garg J."/>
            <person name="Pearlman R.E."/>
            <person name="Karrer K.M."/>
            <person name="Sun L."/>
            <person name="Manning G."/>
            <person name="Elde N.C."/>
            <person name="Turkewitz A.P."/>
            <person name="Asai D.J."/>
            <person name="Wilkes D.E."/>
            <person name="Wang Y."/>
            <person name="Cai H."/>
            <person name="Collins K."/>
            <person name="Stewart B.A."/>
            <person name="Lee S.R."/>
            <person name="Wilamowska K."/>
            <person name="Weinberg Z."/>
            <person name="Ruzzo W.L."/>
            <person name="Wloga D."/>
            <person name="Gaertig J."/>
            <person name="Frankel J."/>
            <person name="Tsao C.-C."/>
            <person name="Gorovsky M.A."/>
            <person name="Keeling P.J."/>
            <person name="Waller R.F."/>
            <person name="Patron N.J."/>
            <person name="Cherry J.M."/>
            <person name="Stover N.A."/>
            <person name="Krieger C.J."/>
            <person name="del Toro C."/>
            <person name="Ryder H.F."/>
            <person name="Williamson S.C."/>
            <person name="Barbeau R.A."/>
            <person name="Hamilton E.P."/>
            <person name="Orias E."/>
        </authorList>
    </citation>
    <scope>NUCLEOTIDE SEQUENCE [LARGE SCALE GENOMIC DNA]</scope>
    <source>
        <strain evidence="3">SB210</strain>
    </source>
</reference>
<protein>
    <submittedName>
        <fullName evidence="2">Uncharacterized protein</fullName>
    </submittedName>
</protein>
<dbReference type="GeneID" id="7823640"/>
<gene>
    <name evidence="2" type="ORF">TTHERM_00655600</name>
</gene>
<feature type="compositionally biased region" description="Basic and acidic residues" evidence="1">
    <location>
        <begin position="338"/>
        <end position="351"/>
    </location>
</feature>
<name>Q22GZ2_TETTS</name>
<evidence type="ECO:0000313" key="3">
    <source>
        <dbReference type="Proteomes" id="UP000009168"/>
    </source>
</evidence>
<dbReference type="RefSeq" id="XP_001032195.2">
    <property type="nucleotide sequence ID" value="XM_001032195.2"/>
</dbReference>
<dbReference type="EMBL" id="GG662502">
    <property type="protein sequence ID" value="EAR84532.2"/>
    <property type="molecule type" value="Genomic_DNA"/>
</dbReference>